<protein>
    <submittedName>
        <fullName evidence="2">GNAT family N-acetyltransferase</fullName>
    </submittedName>
</protein>
<sequence>MTPLGAKQLVLETERLRLIPFSLDDLDIARALLCDRNVMRYVADPMSPEQVAEQMHNYIRRGAEGRIGIWCVVRKDTGQKIGDCVLLPVPIETEEYDWNLLSEHAYPDAHIEVGYLLIPEAWGQGYATEICARLLRFAFEETSLDQVVATTDSENHKSRHVLGKCGLRFKGQRRAYGYDDVDWFEIERGDWRLDAV</sequence>
<dbReference type="SUPFAM" id="SSF55729">
    <property type="entry name" value="Acyl-CoA N-acyltransferases (Nat)"/>
    <property type="match status" value="1"/>
</dbReference>
<dbReference type="PANTHER" id="PTHR43792:SF1">
    <property type="entry name" value="N-ACETYLTRANSFERASE DOMAIN-CONTAINING PROTEIN"/>
    <property type="match status" value="1"/>
</dbReference>
<keyword evidence="3" id="KW-1185">Reference proteome</keyword>
<evidence type="ECO:0000313" key="3">
    <source>
        <dbReference type="Proteomes" id="UP001364156"/>
    </source>
</evidence>
<dbReference type="RefSeq" id="WP_338549964.1">
    <property type="nucleotide sequence ID" value="NZ_CP146069.1"/>
</dbReference>
<gene>
    <name evidence="2" type="ORF">RZ517_02780</name>
</gene>
<dbReference type="PANTHER" id="PTHR43792">
    <property type="entry name" value="GNAT FAMILY, PUTATIVE (AFU_ORTHOLOGUE AFUA_3G00765)-RELATED-RELATED"/>
    <property type="match status" value="1"/>
</dbReference>
<dbReference type="Gene3D" id="3.40.630.30">
    <property type="match status" value="1"/>
</dbReference>
<dbReference type="InterPro" id="IPR000182">
    <property type="entry name" value="GNAT_dom"/>
</dbReference>
<accession>A0ABZ2HGF3</accession>
<name>A0ABZ2HGF3_9RHOB</name>
<reference evidence="2 3" key="1">
    <citation type="submission" date="2023-10" db="EMBL/GenBank/DDBJ databases">
        <title>Roseovarius strain S88 nov., isolated from a marine algae.</title>
        <authorList>
            <person name="Lee M.W."/>
            <person name="Lee J.K."/>
            <person name="Kim J.M."/>
            <person name="Choi D.G."/>
            <person name="Baek J.H."/>
            <person name="Bayburt H."/>
            <person name="Jung J.J."/>
            <person name="Han D.M."/>
            <person name="Jeon C.O."/>
        </authorList>
    </citation>
    <scope>NUCLEOTIDE SEQUENCE [LARGE SCALE GENOMIC DNA]</scope>
    <source>
        <strain evidence="2 3">S88</strain>
    </source>
</reference>
<dbReference type="InterPro" id="IPR051531">
    <property type="entry name" value="N-acetyltransferase"/>
</dbReference>
<evidence type="ECO:0000259" key="1">
    <source>
        <dbReference type="PROSITE" id="PS51186"/>
    </source>
</evidence>
<proteinExistence type="predicted"/>
<organism evidence="2 3">
    <name type="scientific">Roseovarius phycicola</name>
    <dbReference type="NCBI Taxonomy" id="3080976"/>
    <lineage>
        <taxon>Bacteria</taxon>
        <taxon>Pseudomonadati</taxon>
        <taxon>Pseudomonadota</taxon>
        <taxon>Alphaproteobacteria</taxon>
        <taxon>Rhodobacterales</taxon>
        <taxon>Roseobacteraceae</taxon>
        <taxon>Roseovarius</taxon>
    </lineage>
</organism>
<evidence type="ECO:0000313" key="2">
    <source>
        <dbReference type="EMBL" id="WWR47126.1"/>
    </source>
</evidence>
<feature type="domain" description="N-acetyltransferase" evidence="1">
    <location>
        <begin position="26"/>
        <end position="189"/>
    </location>
</feature>
<dbReference type="EMBL" id="CP146069">
    <property type="protein sequence ID" value="WWR47126.1"/>
    <property type="molecule type" value="Genomic_DNA"/>
</dbReference>
<dbReference type="Proteomes" id="UP001364156">
    <property type="component" value="Chromosome"/>
</dbReference>
<dbReference type="Pfam" id="PF13302">
    <property type="entry name" value="Acetyltransf_3"/>
    <property type="match status" value="1"/>
</dbReference>
<dbReference type="PROSITE" id="PS51186">
    <property type="entry name" value="GNAT"/>
    <property type="match status" value="1"/>
</dbReference>
<dbReference type="InterPro" id="IPR016181">
    <property type="entry name" value="Acyl_CoA_acyltransferase"/>
</dbReference>